<sequence length="897" mass="99924">MLTPQSVHFVLLTCSLLLLSLESRGSPQDYTSCPGGVCVPYYLCENGTIITNGDGLIDLRFRENHCPMDFVCCRDVVTEIPIAACAKTCVELYQCLDDVFDSGDNEKHESDKSYCPDDKICCGKVRQIETIRDDSPTQNCLGKCIPYNECYKKSLNSAENNGVDLRITDGNCNGHDLVCCLEPEITIPQLEPTKLCNGRCVPSYQCLNATTNSASYGMIDLRSQYEPCPGDLICCSEETISKSDCQGVCMPAAECSKISAEIIGKDKIDLRNGDNGCDREDFVCCDQLQPKPSQSSCDGTCVPESQCLNNERNLEYDSRMLDNPCLDNMICCSTIPKLDPPPCSCVHPHQCLDDINDNEHAKDLLDLRAHERQCPSQQICCKKIKPSRQENSNLPQTECRGTCVPFNQCQNGTFNTNGEGIIMPRSHNYCTGDLICCEDFPALPEIAEQEICDGKCVPVDQCLSDVSTNPFGFGLINLRRRSPNICRDNLICCKVKDTSQLIVDNELEYSNTCNGKCVPYAECDTAGKNSFDLRIYGDCPRNLVCCGLTPNPLLNPSLINPLIPAEIVCDGACVPLVQCADSPSEMMNHLIDLRFESNHNECTIGTICCNNPIQQTLEEQKWLHWIQDMNNMVETGIKNAGKCFLDIDRHTDRIRPDEIPWLTTVWRKRQYHQEGRYKYLCAGAFVRADVVLVTADCILAEPRDSLLVGIGNHDLKSAVGDKVFQTAKKVVHPDFNPASNVANIALLFLKERSEINHLACTFDINETFNDQTCLIVGWNNDNFENIRSTSVTPNKQPISILQSSDSYLHTLSTARNQSKQSCNRWRGATIICLDQKDQNWKIIGIAAKNNERCDANGIPETLVAIPQLSPWIREQLSPSFVQQPVDLGSSRQYLPPV</sequence>
<feature type="domain" description="Peptidase S1" evidence="4">
    <location>
        <begin position="633"/>
        <end position="877"/>
    </location>
</feature>
<keyword evidence="1" id="KW-1015">Disulfide bond</keyword>
<dbReference type="InterPro" id="IPR001254">
    <property type="entry name" value="Trypsin_dom"/>
</dbReference>
<dbReference type="PANTHER" id="PTHR24250:SF27">
    <property type="entry name" value="ELASTASE 2 LIKE"/>
    <property type="match status" value="1"/>
</dbReference>
<reference evidence="5 6" key="1">
    <citation type="submission" date="2017-06" db="EMBL/GenBank/DDBJ databases">
        <title>Aedes aegypti genome working group (AGWG) sequencing and assembly.</title>
        <authorList>
            <consortium name="Aedes aegypti Genome Working Group (AGWG)"/>
            <person name="Matthews B.J."/>
        </authorList>
    </citation>
    <scope>NUCLEOTIDE SEQUENCE [LARGE SCALE GENOMIC DNA]</scope>
    <source>
        <strain evidence="5 6">LVP_AGWG</strain>
    </source>
</reference>
<evidence type="ECO:0000256" key="2">
    <source>
        <dbReference type="ARBA" id="ARBA00024195"/>
    </source>
</evidence>
<feature type="signal peptide" evidence="3">
    <location>
        <begin position="1"/>
        <end position="25"/>
    </location>
</feature>
<feature type="chain" id="PRO_5037043528" description="Peptidase S1 domain-containing protein" evidence="3">
    <location>
        <begin position="26"/>
        <end position="897"/>
    </location>
</feature>
<dbReference type="Gene3D" id="2.40.10.10">
    <property type="entry name" value="Trypsin-like serine proteases"/>
    <property type="match status" value="1"/>
</dbReference>
<accession>A0A903TTN0</accession>
<proteinExistence type="inferred from homology"/>
<gene>
    <name evidence="5" type="primary">5575333</name>
</gene>
<keyword evidence="6" id="KW-1185">Reference proteome</keyword>
<dbReference type="SUPFAM" id="SSF50494">
    <property type="entry name" value="Trypsin-like serine proteases"/>
    <property type="match status" value="1"/>
</dbReference>
<evidence type="ECO:0000256" key="1">
    <source>
        <dbReference type="ARBA" id="ARBA00023157"/>
    </source>
</evidence>
<dbReference type="SMART" id="SM00020">
    <property type="entry name" value="Tryp_SPc"/>
    <property type="match status" value="1"/>
</dbReference>
<evidence type="ECO:0000313" key="5">
    <source>
        <dbReference type="EnsemblMetazoa" id="AAEL002577-PB"/>
    </source>
</evidence>
<dbReference type="EnsemblMetazoa" id="AAEL002577-RB">
    <property type="protein sequence ID" value="AAEL002577-PB"/>
    <property type="gene ID" value="AAEL002577"/>
</dbReference>
<dbReference type="GO" id="GO:0006508">
    <property type="term" value="P:proteolysis"/>
    <property type="evidence" value="ECO:0007669"/>
    <property type="project" value="InterPro"/>
</dbReference>
<comment type="similarity">
    <text evidence="2">Belongs to the peptidase S1 family. CLIP subfamily.</text>
</comment>
<keyword evidence="3" id="KW-0732">Signal</keyword>
<evidence type="ECO:0000259" key="4">
    <source>
        <dbReference type="PROSITE" id="PS50240"/>
    </source>
</evidence>
<dbReference type="GO" id="GO:0004252">
    <property type="term" value="F:serine-type endopeptidase activity"/>
    <property type="evidence" value="ECO:0007669"/>
    <property type="project" value="InterPro"/>
</dbReference>
<evidence type="ECO:0000313" key="6">
    <source>
        <dbReference type="Proteomes" id="UP000008820"/>
    </source>
</evidence>
<dbReference type="InterPro" id="IPR009003">
    <property type="entry name" value="Peptidase_S1_PA"/>
</dbReference>
<organism evidence="5 6">
    <name type="scientific">Aedes aegypti</name>
    <name type="common">Yellowfever mosquito</name>
    <name type="synonym">Culex aegypti</name>
    <dbReference type="NCBI Taxonomy" id="7159"/>
    <lineage>
        <taxon>Eukaryota</taxon>
        <taxon>Metazoa</taxon>
        <taxon>Ecdysozoa</taxon>
        <taxon>Arthropoda</taxon>
        <taxon>Hexapoda</taxon>
        <taxon>Insecta</taxon>
        <taxon>Pterygota</taxon>
        <taxon>Neoptera</taxon>
        <taxon>Endopterygota</taxon>
        <taxon>Diptera</taxon>
        <taxon>Nematocera</taxon>
        <taxon>Culicoidea</taxon>
        <taxon>Culicidae</taxon>
        <taxon>Culicinae</taxon>
        <taxon>Aedini</taxon>
        <taxon>Aedes</taxon>
        <taxon>Stegomyia</taxon>
    </lineage>
</organism>
<dbReference type="InterPro" id="IPR041515">
    <property type="entry name" value="PPAF-2-like_Clip"/>
</dbReference>
<dbReference type="PANTHER" id="PTHR24250">
    <property type="entry name" value="CHYMOTRYPSIN-RELATED"/>
    <property type="match status" value="1"/>
</dbReference>
<evidence type="ECO:0000256" key="3">
    <source>
        <dbReference type="SAM" id="SignalP"/>
    </source>
</evidence>
<dbReference type="PROSITE" id="PS50240">
    <property type="entry name" value="TRYPSIN_DOM"/>
    <property type="match status" value="1"/>
</dbReference>
<dbReference type="Pfam" id="PF00089">
    <property type="entry name" value="Trypsin"/>
    <property type="match status" value="1"/>
</dbReference>
<reference evidence="5" key="2">
    <citation type="submission" date="2025-08" db="UniProtKB">
        <authorList>
            <consortium name="EnsemblMetazoa"/>
        </authorList>
    </citation>
    <scope>IDENTIFICATION</scope>
    <source>
        <strain evidence="5">LVP_AGWG</strain>
    </source>
</reference>
<protein>
    <recommendedName>
        <fullName evidence="4">Peptidase S1 domain-containing protein</fullName>
    </recommendedName>
</protein>
<name>A0A903TTN0_AEDAE</name>
<dbReference type="Pfam" id="PF18322">
    <property type="entry name" value="CLIP_1"/>
    <property type="match status" value="3"/>
</dbReference>
<dbReference type="InterPro" id="IPR043504">
    <property type="entry name" value="Peptidase_S1_PA_chymotrypsin"/>
</dbReference>
<dbReference type="AlphaFoldDB" id="A0A903TTN0"/>
<dbReference type="OrthoDB" id="7763090at2759"/>
<dbReference type="Proteomes" id="UP000008820">
    <property type="component" value="Chromosome 3"/>
</dbReference>